<dbReference type="InterPro" id="IPR025714">
    <property type="entry name" value="Methyltranfer_dom"/>
</dbReference>
<proteinExistence type="predicted"/>
<dbReference type="OrthoDB" id="9801363at2"/>
<dbReference type="EMBL" id="SRID01000226">
    <property type="protein sequence ID" value="TGB00970.1"/>
    <property type="molecule type" value="Genomic_DNA"/>
</dbReference>
<evidence type="ECO:0000259" key="1">
    <source>
        <dbReference type="Pfam" id="PF13847"/>
    </source>
</evidence>
<dbReference type="SUPFAM" id="SSF53335">
    <property type="entry name" value="S-adenosyl-L-methionine-dependent methyltransferases"/>
    <property type="match status" value="1"/>
</dbReference>
<feature type="domain" description="Methyltransferase" evidence="1">
    <location>
        <begin position="175"/>
        <end position="288"/>
    </location>
</feature>
<dbReference type="Gene3D" id="3.40.50.150">
    <property type="entry name" value="Vaccinia Virus protein VP39"/>
    <property type="match status" value="1"/>
</dbReference>
<evidence type="ECO:0000259" key="2">
    <source>
        <dbReference type="Pfam" id="PF21320"/>
    </source>
</evidence>
<dbReference type="InterPro" id="IPR048711">
    <property type="entry name" value="WHD_Rv2258c"/>
</dbReference>
<dbReference type="CDD" id="cd02440">
    <property type="entry name" value="AdoMet_MTases"/>
    <property type="match status" value="1"/>
</dbReference>
<organism evidence="3 4">
    <name type="scientific">Streptomyces palmae</name>
    <dbReference type="NCBI Taxonomy" id="1701085"/>
    <lineage>
        <taxon>Bacteria</taxon>
        <taxon>Bacillati</taxon>
        <taxon>Actinomycetota</taxon>
        <taxon>Actinomycetes</taxon>
        <taxon>Kitasatosporales</taxon>
        <taxon>Streptomycetaceae</taxon>
        <taxon>Streptomyces</taxon>
    </lineage>
</organism>
<dbReference type="PANTHER" id="PTHR45128:SF1">
    <property type="entry name" value="S-ADENOSYLMETHIONINE-DEPENDENT METHYLTRANSFERASE RV2258C"/>
    <property type="match status" value="1"/>
</dbReference>
<protein>
    <submittedName>
        <fullName evidence="3">Class I SAM-dependent methyltransferase</fullName>
    </submittedName>
</protein>
<keyword evidence="3" id="KW-0489">Methyltransferase</keyword>
<evidence type="ECO:0000313" key="3">
    <source>
        <dbReference type="EMBL" id="TGB00970.1"/>
    </source>
</evidence>
<dbReference type="InterPro" id="IPR053173">
    <property type="entry name" value="SAM-binding_MTase"/>
</dbReference>
<sequence length="356" mass="38181">MATPHDPDPAACEAFAGRMAQVFNDGCLAFLSSVGHQTGLFDAMRTMSPTTSTDLARACDLDERYVREWLGGMVVGRFVDYDPQSGTYVLPPEHAASLTRAAGTRNLAEATQYLALMGEVEERVVEACRQGGGVPYSAYPRFRRLQAEASAQVIDAALVDGVLPMADDLTDRLRQGIDAIDIGTGRGHAVHTLARAFPKSRFRGIDICEEGIAAARRGAAELGLRNTDFAVADAAELTGRYDLVTAFDVIHELAHPTRTLAAVSRALRPDGLFLMADVAASSALEENIDHPLGPTLYALSLFHCMTVSLGQGGEGLGAAWGERAALSKLAEAGFTEVRTHQVDGDVLNRYYLARRG</sequence>
<gene>
    <name evidence="3" type="ORF">E4099_21335</name>
</gene>
<dbReference type="InterPro" id="IPR036390">
    <property type="entry name" value="WH_DNA-bd_sf"/>
</dbReference>
<dbReference type="Pfam" id="PF21320">
    <property type="entry name" value="WHD_Rv2258c"/>
    <property type="match status" value="1"/>
</dbReference>
<keyword evidence="3" id="KW-0808">Transferase</keyword>
<dbReference type="GO" id="GO:0032259">
    <property type="term" value="P:methylation"/>
    <property type="evidence" value="ECO:0007669"/>
    <property type="project" value="UniProtKB-KW"/>
</dbReference>
<name>A0A4Z0GWU3_9ACTN</name>
<feature type="domain" description="S-adenosylmethionine-dependent methyltransferase Rv2258c-like winged HTH" evidence="2">
    <location>
        <begin position="27"/>
        <end position="100"/>
    </location>
</feature>
<keyword evidence="4" id="KW-1185">Reference proteome</keyword>
<comment type="caution">
    <text evidence="3">The sequence shown here is derived from an EMBL/GenBank/DDBJ whole genome shotgun (WGS) entry which is preliminary data.</text>
</comment>
<dbReference type="Proteomes" id="UP000297948">
    <property type="component" value="Unassembled WGS sequence"/>
</dbReference>
<dbReference type="InterPro" id="IPR029063">
    <property type="entry name" value="SAM-dependent_MTases_sf"/>
</dbReference>
<dbReference type="RefSeq" id="WP_135340708.1">
    <property type="nucleotide sequence ID" value="NZ_JBHLTX010000060.1"/>
</dbReference>
<dbReference type="GO" id="GO:0008168">
    <property type="term" value="F:methyltransferase activity"/>
    <property type="evidence" value="ECO:0007669"/>
    <property type="project" value="UniProtKB-KW"/>
</dbReference>
<evidence type="ECO:0000313" key="4">
    <source>
        <dbReference type="Proteomes" id="UP000297948"/>
    </source>
</evidence>
<dbReference type="AlphaFoldDB" id="A0A4Z0GWU3"/>
<dbReference type="SUPFAM" id="SSF46785">
    <property type="entry name" value="Winged helix' DNA-binding domain"/>
    <property type="match status" value="1"/>
</dbReference>
<dbReference type="Pfam" id="PF13847">
    <property type="entry name" value="Methyltransf_31"/>
    <property type="match status" value="1"/>
</dbReference>
<accession>A0A4Z0GWU3</accession>
<dbReference type="PANTHER" id="PTHR45128">
    <property type="entry name" value="METHYLTRANSFERASE TYPE 11"/>
    <property type="match status" value="1"/>
</dbReference>
<reference evidence="3 4" key="1">
    <citation type="submission" date="2019-03" db="EMBL/GenBank/DDBJ databases">
        <authorList>
            <person name="Gonzalez-Pimentel J.L."/>
        </authorList>
    </citation>
    <scope>NUCLEOTIDE SEQUENCE [LARGE SCALE GENOMIC DNA]</scope>
    <source>
        <strain evidence="3 4">JCM 31289</strain>
    </source>
</reference>